<dbReference type="Proteomes" id="UP001321473">
    <property type="component" value="Unassembled WGS sequence"/>
</dbReference>
<feature type="transmembrane region" description="Helical" evidence="5">
    <location>
        <begin position="21"/>
        <end position="41"/>
    </location>
</feature>
<gene>
    <name evidence="6" type="ORF">V5799_023019</name>
</gene>
<dbReference type="Gene3D" id="1.20.1740.10">
    <property type="entry name" value="Amino acid/polyamine transporter I"/>
    <property type="match status" value="1"/>
</dbReference>
<comment type="caution">
    <text evidence="6">The sequence shown here is derived from an EMBL/GenBank/DDBJ whole genome shotgun (WGS) entry which is preliminary data.</text>
</comment>
<comment type="subcellular location">
    <subcellularLocation>
        <location evidence="1">Membrane</location>
        <topology evidence="1">Multi-pass membrane protein</topology>
    </subcellularLocation>
</comment>
<dbReference type="GO" id="GO:0016020">
    <property type="term" value="C:membrane"/>
    <property type="evidence" value="ECO:0007669"/>
    <property type="project" value="UniProtKB-SubCell"/>
</dbReference>
<evidence type="ECO:0000256" key="5">
    <source>
        <dbReference type="SAM" id="Phobius"/>
    </source>
</evidence>
<organism evidence="6 7">
    <name type="scientific">Amblyomma americanum</name>
    <name type="common">Lone star tick</name>
    <dbReference type="NCBI Taxonomy" id="6943"/>
    <lineage>
        <taxon>Eukaryota</taxon>
        <taxon>Metazoa</taxon>
        <taxon>Ecdysozoa</taxon>
        <taxon>Arthropoda</taxon>
        <taxon>Chelicerata</taxon>
        <taxon>Arachnida</taxon>
        <taxon>Acari</taxon>
        <taxon>Parasitiformes</taxon>
        <taxon>Ixodida</taxon>
        <taxon>Ixodoidea</taxon>
        <taxon>Ixodidae</taxon>
        <taxon>Amblyomminae</taxon>
        <taxon>Amblyomma</taxon>
    </lineage>
</organism>
<feature type="transmembrane region" description="Helical" evidence="5">
    <location>
        <begin position="141"/>
        <end position="160"/>
    </location>
</feature>
<dbReference type="InterPro" id="IPR050598">
    <property type="entry name" value="AminoAcid_Transporter"/>
</dbReference>
<evidence type="ECO:0000256" key="4">
    <source>
        <dbReference type="ARBA" id="ARBA00023136"/>
    </source>
</evidence>
<dbReference type="InterPro" id="IPR002293">
    <property type="entry name" value="AA/rel_permease1"/>
</dbReference>
<proteinExistence type="predicted"/>
<evidence type="ECO:0000313" key="6">
    <source>
        <dbReference type="EMBL" id="KAK8787205.1"/>
    </source>
</evidence>
<dbReference type="EMBL" id="JARKHS020002009">
    <property type="protein sequence ID" value="KAK8787205.1"/>
    <property type="molecule type" value="Genomic_DNA"/>
</dbReference>
<feature type="transmembrane region" description="Helical" evidence="5">
    <location>
        <begin position="286"/>
        <end position="308"/>
    </location>
</feature>
<dbReference type="GO" id="GO:0015179">
    <property type="term" value="F:L-amino acid transmembrane transporter activity"/>
    <property type="evidence" value="ECO:0007669"/>
    <property type="project" value="TreeGrafter"/>
</dbReference>
<feature type="transmembrane region" description="Helical" evidence="5">
    <location>
        <begin position="211"/>
        <end position="232"/>
    </location>
</feature>
<feature type="transmembrane region" description="Helical" evidence="5">
    <location>
        <begin position="328"/>
        <end position="347"/>
    </location>
</feature>
<evidence type="ECO:0008006" key="8">
    <source>
        <dbReference type="Google" id="ProtNLM"/>
    </source>
</evidence>
<evidence type="ECO:0000313" key="7">
    <source>
        <dbReference type="Proteomes" id="UP001321473"/>
    </source>
</evidence>
<reference evidence="6 7" key="1">
    <citation type="journal article" date="2023" name="Arcadia Sci">
        <title>De novo assembly of a long-read Amblyomma americanum tick genome.</title>
        <authorList>
            <person name="Chou S."/>
            <person name="Poskanzer K.E."/>
            <person name="Rollins M."/>
            <person name="Thuy-Boun P.S."/>
        </authorList>
    </citation>
    <scope>NUCLEOTIDE SEQUENCE [LARGE SCALE GENOMIC DNA]</scope>
    <source>
        <strain evidence="6">F_SG_1</strain>
        <tissue evidence="6">Salivary glands</tissue>
    </source>
</reference>
<feature type="transmembrane region" description="Helical" evidence="5">
    <location>
        <begin position="244"/>
        <end position="266"/>
    </location>
</feature>
<keyword evidence="4 5" id="KW-0472">Membrane</keyword>
<dbReference type="PANTHER" id="PTHR11785">
    <property type="entry name" value="AMINO ACID TRANSPORTER"/>
    <property type="match status" value="1"/>
</dbReference>
<feature type="transmembrane region" description="Helical" evidence="5">
    <location>
        <begin position="53"/>
        <end position="78"/>
    </location>
</feature>
<feature type="transmembrane region" description="Helical" evidence="5">
    <location>
        <begin position="353"/>
        <end position="379"/>
    </location>
</feature>
<protein>
    <recommendedName>
        <fullName evidence="8">Amino acid transporter</fullName>
    </recommendedName>
</protein>
<accession>A0AAQ4FKC4</accession>
<dbReference type="PANTHER" id="PTHR11785:SF516">
    <property type="entry name" value="AMINO ACID PERMEASE_ SLC12A DOMAIN-CONTAINING PROTEIN"/>
    <property type="match status" value="1"/>
</dbReference>
<feature type="transmembrane region" description="Helical" evidence="5">
    <location>
        <begin position="426"/>
        <end position="446"/>
    </location>
</feature>
<feature type="transmembrane region" description="Helical" evidence="5">
    <location>
        <begin position="99"/>
        <end position="121"/>
    </location>
</feature>
<feature type="transmembrane region" description="Helical" evidence="5">
    <location>
        <begin position="172"/>
        <end position="191"/>
    </location>
</feature>
<evidence type="ECO:0000256" key="1">
    <source>
        <dbReference type="ARBA" id="ARBA00004141"/>
    </source>
</evidence>
<dbReference type="PIRSF" id="PIRSF006060">
    <property type="entry name" value="AA_transporter"/>
    <property type="match status" value="1"/>
</dbReference>
<keyword evidence="3 5" id="KW-1133">Transmembrane helix</keyword>
<keyword evidence="2 5" id="KW-0812">Transmembrane</keyword>
<name>A0AAQ4FKC4_AMBAM</name>
<dbReference type="Pfam" id="PF13520">
    <property type="entry name" value="AA_permease_2"/>
    <property type="match status" value="1"/>
</dbReference>
<feature type="transmembrane region" description="Helical" evidence="5">
    <location>
        <begin position="400"/>
        <end position="420"/>
    </location>
</feature>
<keyword evidence="7" id="KW-1185">Reference proteome</keyword>
<evidence type="ECO:0000256" key="3">
    <source>
        <dbReference type="ARBA" id="ARBA00022989"/>
    </source>
</evidence>
<dbReference type="AlphaFoldDB" id="A0AAQ4FKC4"/>
<evidence type="ECO:0000256" key="2">
    <source>
        <dbReference type="ARBA" id="ARBA00022692"/>
    </source>
</evidence>
<sequence length="482" mass="51501">MGCRDDSAPGRLRRDMGLFSATAVVVSNCAGAGIFITPTIIYMDAGSLAADLLVWIGAGVASLIHGLCIAELGTMLPSAGGPYEYVSVGFESMGRTGDILSFLFAWSFLLADPTIVALHGLTFSRYALGAVYDTCTPPHEVTVLVAVIVIALSAVVNTFSLKTSMKIQNVLLVVKLGLLLAIVSTGIVWCVRTPTLLNKVSFKGHTTPGRVVEAFAVAIFAMAGSFMIACMAEEMSSPSRILPRSLLGGLLLMTALLVLTNFAYFVVLDHDAAISSEATAMTFGRVAWGAAGTFVAPVIVCFCSFAALSATFLSNSRLFMAAARRKHLPAVFSLITVHSSLPVLAIVTRLFLAVLFTVTGSVGLLAKAATTMYCFLTLLETFAMIRLRLTMKDAERPFRAPVFVIVLNCVIFLTIFLAPILGTGELVHYIMAFGCILLGFPAYVALKAFQQSKALVPAQKFFQKLFLSVPCVSQDRMHAARS</sequence>